<sequence length="73" mass="8106">MLVKTSAVCWSRCCDVTNIPSEPRGLRTSSLQKTHACRLKFGMKSRLLQQSRVEQGVIDGNTAVICFFDGSSR</sequence>
<organism evidence="1 2">
    <name type="scientific">Polychaeton citri CBS 116435</name>
    <dbReference type="NCBI Taxonomy" id="1314669"/>
    <lineage>
        <taxon>Eukaryota</taxon>
        <taxon>Fungi</taxon>
        <taxon>Dikarya</taxon>
        <taxon>Ascomycota</taxon>
        <taxon>Pezizomycotina</taxon>
        <taxon>Dothideomycetes</taxon>
        <taxon>Dothideomycetidae</taxon>
        <taxon>Capnodiales</taxon>
        <taxon>Capnodiaceae</taxon>
        <taxon>Polychaeton</taxon>
    </lineage>
</organism>
<dbReference type="EMBL" id="MU003774">
    <property type="protein sequence ID" value="KAF2723923.1"/>
    <property type="molecule type" value="Genomic_DNA"/>
</dbReference>
<name>A0A9P4QE07_9PEZI</name>
<accession>A0A9P4QE07</accession>
<evidence type="ECO:0000313" key="2">
    <source>
        <dbReference type="Proteomes" id="UP000799441"/>
    </source>
</evidence>
<proteinExistence type="predicted"/>
<dbReference type="AlphaFoldDB" id="A0A9P4QE07"/>
<evidence type="ECO:0000313" key="1">
    <source>
        <dbReference type="EMBL" id="KAF2723923.1"/>
    </source>
</evidence>
<keyword evidence="2" id="KW-1185">Reference proteome</keyword>
<comment type="caution">
    <text evidence="1">The sequence shown here is derived from an EMBL/GenBank/DDBJ whole genome shotgun (WGS) entry which is preliminary data.</text>
</comment>
<dbReference type="Proteomes" id="UP000799441">
    <property type="component" value="Unassembled WGS sequence"/>
</dbReference>
<gene>
    <name evidence="1" type="ORF">K431DRAFT_282618</name>
</gene>
<reference evidence="1" key="1">
    <citation type="journal article" date="2020" name="Stud. Mycol.">
        <title>101 Dothideomycetes genomes: a test case for predicting lifestyles and emergence of pathogens.</title>
        <authorList>
            <person name="Haridas S."/>
            <person name="Albert R."/>
            <person name="Binder M."/>
            <person name="Bloem J."/>
            <person name="Labutti K."/>
            <person name="Salamov A."/>
            <person name="Andreopoulos B."/>
            <person name="Baker S."/>
            <person name="Barry K."/>
            <person name="Bills G."/>
            <person name="Bluhm B."/>
            <person name="Cannon C."/>
            <person name="Castanera R."/>
            <person name="Culley D."/>
            <person name="Daum C."/>
            <person name="Ezra D."/>
            <person name="Gonzalez J."/>
            <person name="Henrissat B."/>
            <person name="Kuo A."/>
            <person name="Liang C."/>
            <person name="Lipzen A."/>
            <person name="Lutzoni F."/>
            <person name="Magnuson J."/>
            <person name="Mondo S."/>
            <person name="Nolan M."/>
            <person name="Ohm R."/>
            <person name="Pangilinan J."/>
            <person name="Park H.-J."/>
            <person name="Ramirez L."/>
            <person name="Alfaro M."/>
            <person name="Sun H."/>
            <person name="Tritt A."/>
            <person name="Yoshinaga Y."/>
            <person name="Zwiers L.-H."/>
            <person name="Turgeon B."/>
            <person name="Goodwin S."/>
            <person name="Spatafora J."/>
            <person name="Crous P."/>
            <person name="Grigoriev I."/>
        </authorList>
    </citation>
    <scope>NUCLEOTIDE SEQUENCE</scope>
    <source>
        <strain evidence="1">CBS 116435</strain>
    </source>
</reference>
<protein>
    <submittedName>
        <fullName evidence="1">Uncharacterized protein</fullName>
    </submittedName>
</protein>